<organism evidence="9 10">
    <name type="scientific">Halolactibacillus alkaliphilus</name>
    <dbReference type="NCBI Taxonomy" id="442899"/>
    <lineage>
        <taxon>Bacteria</taxon>
        <taxon>Bacillati</taxon>
        <taxon>Bacillota</taxon>
        <taxon>Bacilli</taxon>
        <taxon>Bacillales</taxon>
        <taxon>Bacillaceae</taxon>
        <taxon>Halolactibacillus</taxon>
    </lineage>
</organism>
<keyword evidence="2 7" id="KW-0813">Transport</keyword>
<reference evidence="9 10" key="1">
    <citation type="submission" date="2019-07" db="EMBL/GenBank/DDBJ databases">
        <title>Whole genome shotgun sequence of Halolactibacillus alkaliphilus NBRC 103919.</title>
        <authorList>
            <person name="Hosoyama A."/>
            <person name="Uohara A."/>
            <person name="Ohji S."/>
            <person name="Ichikawa N."/>
        </authorList>
    </citation>
    <scope>NUCLEOTIDE SEQUENCE [LARGE SCALE GENOMIC DNA]</scope>
    <source>
        <strain evidence="9 10">NBRC 103919</strain>
    </source>
</reference>
<evidence type="ECO:0000256" key="4">
    <source>
        <dbReference type="ARBA" id="ARBA00022692"/>
    </source>
</evidence>
<feature type="transmembrane region" description="Helical" evidence="7">
    <location>
        <begin position="113"/>
        <end position="132"/>
    </location>
</feature>
<evidence type="ECO:0000256" key="2">
    <source>
        <dbReference type="ARBA" id="ARBA00022448"/>
    </source>
</evidence>
<dbReference type="GO" id="GO:0005886">
    <property type="term" value="C:plasma membrane"/>
    <property type="evidence" value="ECO:0007669"/>
    <property type="project" value="UniProtKB-SubCell"/>
</dbReference>
<evidence type="ECO:0000256" key="6">
    <source>
        <dbReference type="ARBA" id="ARBA00023136"/>
    </source>
</evidence>
<dbReference type="RefSeq" id="WP_089799293.1">
    <property type="nucleotide sequence ID" value="NZ_BJYE01000001.1"/>
</dbReference>
<dbReference type="CDD" id="cd06261">
    <property type="entry name" value="TM_PBP2"/>
    <property type="match status" value="1"/>
</dbReference>
<dbReference type="InterPro" id="IPR035906">
    <property type="entry name" value="MetI-like_sf"/>
</dbReference>
<name>A0A511WX02_9BACI</name>
<dbReference type="Gene3D" id="1.10.3720.10">
    <property type="entry name" value="MetI-like"/>
    <property type="match status" value="1"/>
</dbReference>
<feature type="transmembrane region" description="Helical" evidence="7">
    <location>
        <begin position="329"/>
        <end position="349"/>
    </location>
</feature>
<feature type="transmembrane region" description="Helical" evidence="7">
    <location>
        <begin position="79"/>
        <end position="101"/>
    </location>
</feature>
<keyword evidence="6 7" id="KW-0472">Membrane</keyword>
<sequence length="490" mass="54453">MSTEKIKGHDRYKHSQFAFTLSTLFSLFFLYLTASNGAMTYMILFIAFSIHSAIQGLLLKRLTVEGLRYDDYTMFTRALITIQMFSLLTGNIFTATCAFRLRQAEETMSYTFITYIFVADLLLVSLTALNIFKPFVTNTFLIVLIGQIILTIIDMWLIHYLRRDLSTRAHATRKAQGLAIFFILTAATGNVLRLLLSYHLYIHYIQSDASRRNRSGVFWQKITRSFTSMLGLLFIVVIFSLSWTSTLTFVERFAVENNYQALLLEPSLVHPFGTDNFGRDVYSRVVKGGVISLSIGLLTTIIPMLIGGTLGAISGYFHPLVDQTIMRVLDALYAIPGILLAIAIIAAFGSNTTNLIIALSIGAIPMFARTMRASVLTIKQLDYIKASVAIGESDWKILFKHIVPNALAPMIVRGTLAIGTAVIATSSLSFLGIGVEPHVPEWGNVLRVGSSYLETEPYLAIFPGLAIILLVLSFNFLGDGIRDALDPKMD</sequence>
<feature type="transmembrane region" description="Helical" evidence="7">
    <location>
        <begin position="222"/>
        <end position="243"/>
    </location>
</feature>
<proteinExistence type="inferred from homology"/>
<comment type="subcellular location">
    <subcellularLocation>
        <location evidence="1 7">Cell membrane</location>
        <topology evidence="1 7">Multi-pass membrane protein</topology>
    </subcellularLocation>
</comment>
<dbReference type="PANTHER" id="PTHR43386">
    <property type="entry name" value="OLIGOPEPTIDE TRANSPORT SYSTEM PERMEASE PROTEIN APPC"/>
    <property type="match status" value="1"/>
</dbReference>
<evidence type="ECO:0000256" key="5">
    <source>
        <dbReference type="ARBA" id="ARBA00022989"/>
    </source>
</evidence>
<feature type="transmembrane region" description="Helical" evidence="7">
    <location>
        <begin position="290"/>
        <end position="317"/>
    </location>
</feature>
<dbReference type="InterPro" id="IPR050366">
    <property type="entry name" value="BP-dependent_transpt_permease"/>
</dbReference>
<dbReference type="OrthoDB" id="9797472at2"/>
<dbReference type="PROSITE" id="PS50928">
    <property type="entry name" value="ABC_TM1"/>
    <property type="match status" value="1"/>
</dbReference>
<evidence type="ECO:0000256" key="7">
    <source>
        <dbReference type="RuleBase" id="RU363032"/>
    </source>
</evidence>
<dbReference type="InterPro" id="IPR000515">
    <property type="entry name" value="MetI-like"/>
</dbReference>
<evidence type="ECO:0000256" key="1">
    <source>
        <dbReference type="ARBA" id="ARBA00004651"/>
    </source>
</evidence>
<keyword evidence="5 7" id="KW-1133">Transmembrane helix</keyword>
<evidence type="ECO:0000259" key="8">
    <source>
        <dbReference type="PROSITE" id="PS50928"/>
    </source>
</evidence>
<dbReference type="EMBL" id="BJYE01000001">
    <property type="protein sequence ID" value="GEN55655.1"/>
    <property type="molecule type" value="Genomic_DNA"/>
</dbReference>
<keyword evidence="10" id="KW-1185">Reference proteome</keyword>
<protein>
    <submittedName>
        <fullName evidence="9">Peptide ABC transporter permease</fullName>
    </submittedName>
</protein>
<gene>
    <name evidence="9" type="ORF">HAL01_01190</name>
</gene>
<comment type="caution">
    <text evidence="9">The sequence shown here is derived from an EMBL/GenBank/DDBJ whole genome shotgun (WGS) entry which is preliminary data.</text>
</comment>
<comment type="similarity">
    <text evidence="7">Belongs to the binding-protein-dependent transport system permease family.</text>
</comment>
<feature type="transmembrane region" description="Helical" evidence="7">
    <location>
        <begin position="410"/>
        <end position="433"/>
    </location>
</feature>
<dbReference type="Proteomes" id="UP000321400">
    <property type="component" value="Unassembled WGS sequence"/>
</dbReference>
<dbReference type="STRING" id="442899.SAMN05720591_101211"/>
<feature type="transmembrane region" description="Helical" evidence="7">
    <location>
        <begin position="178"/>
        <end position="201"/>
    </location>
</feature>
<dbReference type="PANTHER" id="PTHR43386:SF1">
    <property type="entry name" value="D,D-DIPEPTIDE TRANSPORT SYSTEM PERMEASE PROTEIN DDPC-RELATED"/>
    <property type="match status" value="1"/>
</dbReference>
<dbReference type="GO" id="GO:0055085">
    <property type="term" value="P:transmembrane transport"/>
    <property type="evidence" value="ECO:0007669"/>
    <property type="project" value="InterPro"/>
</dbReference>
<dbReference type="SUPFAM" id="SSF161098">
    <property type="entry name" value="MetI-like"/>
    <property type="match status" value="1"/>
</dbReference>
<dbReference type="Pfam" id="PF00528">
    <property type="entry name" value="BPD_transp_1"/>
    <property type="match status" value="1"/>
</dbReference>
<feature type="transmembrane region" description="Helical" evidence="7">
    <location>
        <begin position="458"/>
        <end position="478"/>
    </location>
</feature>
<dbReference type="AlphaFoldDB" id="A0A511WX02"/>
<evidence type="ECO:0000256" key="3">
    <source>
        <dbReference type="ARBA" id="ARBA00022475"/>
    </source>
</evidence>
<accession>A0A511WX02</accession>
<feature type="transmembrane region" description="Helical" evidence="7">
    <location>
        <begin position="38"/>
        <end position="59"/>
    </location>
</feature>
<keyword evidence="4 7" id="KW-0812">Transmembrane</keyword>
<feature type="transmembrane region" description="Helical" evidence="7">
    <location>
        <begin position="12"/>
        <end position="32"/>
    </location>
</feature>
<keyword evidence="3" id="KW-1003">Cell membrane</keyword>
<evidence type="ECO:0000313" key="10">
    <source>
        <dbReference type="Proteomes" id="UP000321400"/>
    </source>
</evidence>
<feature type="transmembrane region" description="Helical" evidence="7">
    <location>
        <begin position="139"/>
        <end position="158"/>
    </location>
</feature>
<feature type="domain" description="ABC transmembrane type-1" evidence="8">
    <location>
        <begin position="289"/>
        <end position="478"/>
    </location>
</feature>
<evidence type="ECO:0000313" key="9">
    <source>
        <dbReference type="EMBL" id="GEN55655.1"/>
    </source>
</evidence>